<protein>
    <submittedName>
        <fullName evidence="2">Sugar ABC transporter substrate-binding protein</fullName>
    </submittedName>
</protein>
<dbReference type="Gene3D" id="3.40.190.10">
    <property type="entry name" value="Periplasmic binding protein-like II"/>
    <property type="match status" value="2"/>
</dbReference>
<dbReference type="Pfam" id="PF01547">
    <property type="entry name" value="SBP_bac_1"/>
    <property type="match status" value="1"/>
</dbReference>
<sequence length="562" mass="62875">MLQMTKRSVLLAGASVTLLGVLAACGSNDNADNSGGKTADGGSGKKPTISATVYDRGLIAASEGTMEKNRWTQWINENSPTNVKFTAIPRTESKQKLNTLFASGSAPDLIFEFDPNIKNPLYDQKQLMPLDDMINQYSTTYKKLLEDNPILKQVSVKSDGKIYEFGKLNEAIPQFIIAIRQDWLDKLNLTMPKTTEEMYQVAKAFTEQDPDGNGKKDTYGLNVGPGLGDIFGGTNLSNSYKDENGTLVRTWDNFEEYIDFTKRLYDEGIIDKDYITDNNGAKARQDFLNGKTGMFLVQSNYSFWNRLWITDYATLQANAPGAKLEIMPYPKSPRGQFINWINNPVQLTAVVNRNAKNPEAVMKYVDFLSEPDTGRTLTNGIEGTHWQAGPTGCPNPIDQEKNKTELGYLGQDYNMIFSVVSGGKCSFTASSFNPDKPDEKLAKEKFKENMDIFYNMIDQGAEFPGLTHLEHLPTVPQDLLVDFQNANTEIGNLMTKAIVSGGSYTTDKALTEMQALWKKYNGDKLDAFYQEWYTANKDTALMPDDIFQIVKDQKATQEEILK</sequence>
<dbReference type="PANTHER" id="PTHR43649">
    <property type="entry name" value="ARABINOSE-BINDING PROTEIN-RELATED"/>
    <property type="match status" value="1"/>
</dbReference>
<evidence type="ECO:0000313" key="2">
    <source>
        <dbReference type="EMBL" id="GMK47971.1"/>
    </source>
</evidence>
<feature type="chain" id="PRO_5045238097" evidence="1">
    <location>
        <begin position="24"/>
        <end position="562"/>
    </location>
</feature>
<organism evidence="2 3">
    <name type="scientific">Paenibacillus glycanilyticus</name>
    <dbReference type="NCBI Taxonomy" id="126569"/>
    <lineage>
        <taxon>Bacteria</taxon>
        <taxon>Bacillati</taxon>
        <taxon>Bacillota</taxon>
        <taxon>Bacilli</taxon>
        <taxon>Bacillales</taxon>
        <taxon>Paenibacillaceae</taxon>
        <taxon>Paenibacillus</taxon>
    </lineage>
</organism>
<dbReference type="EMBL" id="BTCL01000024">
    <property type="protein sequence ID" value="GMK47971.1"/>
    <property type="molecule type" value="Genomic_DNA"/>
</dbReference>
<feature type="signal peptide" evidence="1">
    <location>
        <begin position="1"/>
        <end position="23"/>
    </location>
</feature>
<reference evidence="2 3" key="1">
    <citation type="submission" date="2023-05" db="EMBL/GenBank/DDBJ databases">
        <title>Draft genome of Paenibacillus sp. CCS26.</title>
        <authorList>
            <person name="Akita H."/>
            <person name="Shinto Y."/>
            <person name="Kimura Z."/>
        </authorList>
    </citation>
    <scope>NUCLEOTIDE SEQUENCE [LARGE SCALE GENOMIC DNA]</scope>
    <source>
        <strain evidence="2 3">CCS26</strain>
    </source>
</reference>
<dbReference type="CDD" id="cd13580">
    <property type="entry name" value="PBP2_AlgQ_like_1"/>
    <property type="match status" value="1"/>
</dbReference>
<keyword evidence="1" id="KW-0732">Signal</keyword>
<dbReference type="InterPro" id="IPR006059">
    <property type="entry name" value="SBP"/>
</dbReference>
<evidence type="ECO:0000313" key="3">
    <source>
        <dbReference type="Proteomes" id="UP001285921"/>
    </source>
</evidence>
<dbReference type="Proteomes" id="UP001285921">
    <property type="component" value="Unassembled WGS sequence"/>
</dbReference>
<dbReference type="SUPFAM" id="SSF53850">
    <property type="entry name" value="Periplasmic binding protein-like II"/>
    <property type="match status" value="1"/>
</dbReference>
<keyword evidence="3" id="KW-1185">Reference proteome</keyword>
<comment type="caution">
    <text evidence="2">The sequence shown here is derived from an EMBL/GenBank/DDBJ whole genome shotgun (WGS) entry which is preliminary data.</text>
</comment>
<dbReference type="RefSeq" id="WP_317981799.1">
    <property type="nucleotide sequence ID" value="NZ_BTCL01000024.1"/>
</dbReference>
<name>A0ABQ6NSA2_9BACL</name>
<dbReference type="PANTHER" id="PTHR43649:SF12">
    <property type="entry name" value="DIACETYLCHITOBIOSE BINDING PROTEIN DASA"/>
    <property type="match status" value="1"/>
</dbReference>
<dbReference type="InterPro" id="IPR050490">
    <property type="entry name" value="Bact_solute-bd_prot1"/>
</dbReference>
<evidence type="ECO:0000256" key="1">
    <source>
        <dbReference type="SAM" id="SignalP"/>
    </source>
</evidence>
<accession>A0ABQ6NSA2</accession>
<gene>
    <name evidence="2" type="ORF">PghCCS26_51010</name>
</gene>
<proteinExistence type="predicted"/>
<dbReference type="PROSITE" id="PS51257">
    <property type="entry name" value="PROKAR_LIPOPROTEIN"/>
    <property type="match status" value="1"/>
</dbReference>